<evidence type="ECO:0000256" key="6">
    <source>
        <dbReference type="ARBA" id="ARBA00022840"/>
    </source>
</evidence>
<evidence type="ECO:0000256" key="4">
    <source>
        <dbReference type="ARBA" id="ARBA00022741"/>
    </source>
</evidence>
<dbReference type="Gene3D" id="3.30.200.20">
    <property type="entry name" value="Phosphorylase Kinase, domain 1"/>
    <property type="match status" value="1"/>
</dbReference>
<dbReference type="STRING" id="1307763.L21SP4_01032"/>
<organism evidence="10 11">
    <name type="scientific">Kiritimatiella glycovorans</name>
    <dbReference type="NCBI Taxonomy" id="1307763"/>
    <lineage>
        <taxon>Bacteria</taxon>
        <taxon>Pseudomonadati</taxon>
        <taxon>Kiritimatiellota</taxon>
        <taxon>Kiritimatiellia</taxon>
        <taxon>Kiritimatiellales</taxon>
        <taxon>Kiritimatiellaceae</taxon>
        <taxon>Kiritimatiella</taxon>
    </lineage>
</organism>
<dbReference type="CDD" id="cd01414">
    <property type="entry name" value="SAICAR_synt_Sc"/>
    <property type="match status" value="1"/>
</dbReference>
<reference evidence="10 11" key="2">
    <citation type="journal article" date="2016" name="ISME J.">
        <title>Characterization of the first cultured representative of Verrucomicrobia subdivision 5 indicates the proposal of a novel phylum.</title>
        <authorList>
            <person name="Spring S."/>
            <person name="Bunk B."/>
            <person name="Sproer C."/>
            <person name="Schumann P."/>
            <person name="Rohde M."/>
            <person name="Tindall B.J."/>
            <person name="Klenk H.P."/>
        </authorList>
    </citation>
    <scope>NUCLEOTIDE SEQUENCE [LARGE SCALE GENOMIC DNA]</scope>
    <source>
        <strain evidence="10 11">L21-Fru-AB</strain>
    </source>
</reference>
<feature type="domain" description="SAICAR synthetase/ADE2 N-terminal" evidence="9">
    <location>
        <begin position="17"/>
        <end position="265"/>
    </location>
</feature>
<dbReference type="NCBIfam" id="NF010568">
    <property type="entry name" value="PRK13961.1"/>
    <property type="match status" value="1"/>
</dbReference>
<dbReference type="UniPathway" id="UPA00074">
    <property type="reaction ID" value="UER00131"/>
</dbReference>
<evidence type="ECO:0000256" key="8">
    <source>
        <dbReference type="HAMAP-Rule" id="MF_00137"/>
    </source>
</evidence>
<name>A0A0G3ECR2_9BACT</name>
<sequence length="301" mass="34100">MSTPVTQVQIPGIPVWKSGKVRDIFDFGDCFLFVASDRISAFDCVMPNGIPDKGVVLNSISAFWFDKLRDVVDHHLITCNPDEYPEELAAHRDLLAGRSMLVRKAELLPVECIVRGYLVGSGWKEYQRQGTIGGMPLRDGYRQADRLDETIFTPSTKAEEGHDENISVEQMREIIGPERAEEVMRASMNLYERAADYARERGIIIADTKFEFGLIEGKLTLVDEVLTPDSSRFWPADEYAPGQSPPSFDKQFVRDYLECLDWDKTPPAPELPEEIVRKTREKYLEAYRRLTGAELQSGGNS</sequence>
<dbReference type="GO" id="GO:0005737">
    <property type="term" value="C:cytoplasm"/>
    <property type="evidence" value="ECO:0007669"/>
    <property type="project" value="TreeGrafter"/>
</dbReference>
<gene>
    <name evidence="8 10" type="primary">purC</name>
    <name evidence="10" type="ORF">L21SP4_01032</name>
</gene>
<dbReference type="GO" id="GO:0006189">
    <property type="term" value="P:'de novo' IMP biosynthetic process"/>
    <property type="evidence" value="ECO:0007669"/>
    <property type="project" value="UniProtKB-UniRule"/>
</dbReference>
<protein>
    <recommendedName>
        <fullName evidence="8">Phosphoribosylaminoimidazole-succinocarboxamide synthase</fullName>
        <ecNumber evidence="8">6.3.2.6</ecNumber>
    </recommendedName>
    <alternativeName>
        <fullName evidence="8">SAICAR synthetase</fullName>
    </alternativeName>
</protein>
<dbReference type="InterPro" id="IPR018236">
    <property type="entry name" value="SAICAR_synthetase_CS"/>
</dbReference>
<dbReference type="InterPro" id="IPR028923">
    <property type="entry name" value="SAICAR_synt/ADE2_N"/>
</dbReference>
<keyword evidence="11" id="KW-1185">Reference proteome</keyword>
<evidence type="ECO:0000256" key="5">
    <source>
        <dbReference type="ARBA" id="ARBA00022755"/>
    </source>
</evidence>
<dbReference type="NCBIfam" id="TIGR00081">
    <property type="entry name" value="purC"/>
    <property type="match status" value="1"/>
</dbReference>
<comment type="catalytic activity">
    <reaction evidence="7 8">
        <text>5-amino-1-(5-phospho-D-ribosyl)imidazole-4-carboxylate + L-aspartate + ATP = (2S)-2-[5-amino-1-(5-phospho-beta-D-ribosyl)imidazole-4-carboxamido]succinate + ADP + phosphate + 2 H(+)</text>
        <dbReference type="Rhea" id="RHEA:22628"/>
        <dbReference type="ChEBI" id="CHEBI:15378"/>
        <dbReference type="ChEBI" id="CHEBI:29991"/>
        <dbReference type="ChEBI" id="CHEBI:30616"/>
        <dbReference type="ChEBI" id="CHEBI:43474"/>
        <dbReference type="ChEBI" id="CHEBI:58443"/>
        <dbReference type="ChEBI" id="CHEBI:77657"/>
        <dbReference type="ChEBI" id="CHEBI:456216"/>
        <dbReference type="EC" id="6.3.2.6"/>
    </reaction>
</comment>
<evidence type="ECO:0000256" key="7">
    <source>
        <dbReference type="ARBA" id="ARBA00048475"/>
    </source>
</evidence>
<dbReference type="AlphaFoldDB" id="A0A0G3ECR2"/>
<keyword evidence="5 8" id="KW-0658">Purine biosynthesis</keyword>
<comment type="similarity">
    <text evidence="2 8">Belongs to the SAICAR synthetase family.</text>
</comment>
<dbReference type="PANTHER" id="PTHR43700:SF1">
    <property type="entry name" value="PHOSPHORIBOSYLAMINOIMIDAZOLE-SUCCINOCARBOXAMIDE SYNTHASE"/>
    <property type="match status" value="1"/>
</dbReference>
<dbReference type="GO" id="GO:0004639">
    <property type="term" value="F:phosphoribosylaminoimidazolesuccinocarboxamide synthase activity"/>
    <property type="evidence" value="ECO:0007669"/>
    <property type="project" value="UniProtKB-UniRule"/>
</dbReference>
<reference evidence="11" key="1">
    <citation type="submission" date="2015-02" db="EMBL/GenBank/DDBJ databases">
        <title>Description and complete genome sequence of the first cultured representative of the subdivision 5 of the Verrucomicrobia phylum.</title>
        <authorList>
            <person name="Spring S."/>
            <person name="Bunk B."/>
            <person name="Sproer C."/>
            <person name="Klenk H.-P."/>
        </authorList>
    </citation>
    <scope>NUCLEOTIDE SEQUENCE [LARGE SCALE GENOMIC DNA]</scope>
    <source>
        <strain evidence="11">L21-Fru-AB</strain>
    </source>
</reference>
<evidence type="ECO:0000313" key="11">
    <source>
        <dbReference type="Proteomes" id="UP000035268"/>
    </source>
</evidence>
<dbReference type="PANTHER" id="PTHR43700">
    <property type="entry name" value="PHOSPHORIBOSYLAMINOIMIDAZOLE-SUCCINOCARBOXAMIDE SYNTHASE"/>
    <property type="match status" value="1"/>
</dbReference>
<dbReference type="HAMAP" id="MF_00137">
    <property type="entry name" value="SAICAR_synth"/>
    <property type="match status" value="1"/>
</dbReference>
<dbReference type="Gene3D" id="3.30.470.20">
    <property type="entry name" value="ATP-grasp fold, B domain"/>
    <property type="match status" value="1"/>
</dbReference>
<keyword evidence="4 8" id="KW-0547">Nucleotide-binding</keyword>
<proteinExistence type="inferred from homology"/>
<dbReference type="SUPFAM" id="SSF56104">
    <property type="entry name" value="SAICAR synthase-like"/>
    <property type="match status" value="1"/>
</dbReference>
<evidence type="ECO:0000256" key="1">
    <source>
        <dbReference type="ARBA" id="ARBA00004672"/>
    </source>
</evidence>
<keyword evidence="3 8" id="KW-0436">Ligase</keyword>
<dbReference type="EMBL" id="CP010904">
    <property type="protein sequence ID" value="AKJ64291.1"/>
    <property type="molecule type" value="Genomic_DNA"/>
</dbReference>
<evidence type="ECO:0000259" key="9">
    <source>
        <dbReference type="Pfam" id="PF01259"/>
    </source>
</evidence>
<dbReference type="InterPro" id="IPR001636">
    <property type="entry name" value="SAICAR_synth"/>
</dbReference>
<keyword evidence="6 8" id="KW-0067">ATP-binding</keyword>
<evidence type="ECO:0000256" key="3">
    <source>
        <dbReference type="ARBA" id="ARBA00022598"/>
    </source>
</evidence>
<comment type="pathway">
    <text evidence="1 8">Purine metabolism; IMP biosynthesis via de novo pathway; 5-amino-1-(5-phospho-D-ribosyl)imidazole-4-carboxamide from 5-amino-1-(5-phospho-D-ribosyl)imidazole-4-carboxylate: step 1/2.</text>
</comment>
<dbReference type="KEGG" id="vbl:L21SP4_01032"/>
<dbReference type="PROSITE" id="PS01058">
    <property type="entry name" value="SAICAR_SYNTHETASE_2"/>
    <property type="match status" value="1"/>
</dbReference>
<dbReference type="PATRIC" id="fig|1609981.3.peg.1082"/>
<accession>A0A0G3ECR2</accession>
<dbReference type="RefSeq" id="WP_052881644.1">
    <property type="nucleotide sequence ID" value="NZ_CP010904.1"/>
</dbReference>
<dbReference type="EC" id="6.3.2.6" evidence="8"/>
<dbReference type="Pfam" id="PF01259">
    <property type="entry name" value="SAICAR_synt"/>
    <property type="match status" value="1"/>
</dbReference>
<dbReference type="Proteomes" id="UP000035268">
    <property type="component" value="Chromosome"/>
</dbReference>
<dbReference type="FunFam" id="3.30.470.20:FF:000015">
    <property type="entry name" value="Phosphoribosylaminoimidazole-succinocarboxamide synthase"/>
    <property type="match status" value="1"/>
</dbReference>
<evidence type="ECO:0000313" key="10">
    <source>
        <dbReference type="EMBL" id="AKJ64291.1"/>
    </source>
</evidence>
<dbReference type="GO" id="GO:0005524">
    <property type="term" value="F:ATP binding"/>
    <property type="evidence" value="ECO:0007669"/>
    <property type="project" value="UniProtKB-KW"/>
</dbReference>
<evidence type="ECO:0000256" key="2">
    <source>
        <dbReference type="ARBA" id="ARBA00010190"/>
    </source>
</evidence>
<dbReference type="OrthoDB" id="9801549at2"/>